<feature type="region of interest" description="Disordered" evidence="2">
    <location>
        <begin position="836"/>
        <end position="893"/>
    </location>
</feature>
<feature type="compositionally biased region" description="Basic and acidic residues" evidence="2">
    <location>
        <begin position="1038"/>
        <end position="1047"/>
    </location>
</feature>
<evidence type="ECO:0000313" key="4">
    <source>
        <dbReference type="Proteomes" id="UP001443914"/>
    </source>
</evidence>
<feature type="region of interest" description="Disordered" evidence="2">
    <location>
        <begin position="684"/>
        <end position="706"/>
    </location>
</feature>
<keyword evidence="1" id="KW-0175">Coiled coil</keyword>
<dbReference type="EMBL" id="JBDFQZ010000004">
    <property type="protein sequence ID" value="KAK9734968.1"/>
    <property type="molecule type" value="Genomic_DNA"/>
</dbReference>
<feature type="compositionally biased region" description="Basic and acidic residues" evidence="2">
    <location>
        <begin position="1013"/>
        <end position="1025"/>
    </location>
</feature>
<protein>
    <submittedName>
        <fullName evidence="3">Uncharacterized protein</fullName>
    </submittedName>
</protein>
<evidence type="ECO:0000256" key="1">
    <source>
        <dbReference type="SAM" id="Coils"/>
    </source>
</evidence>
<dbReference type="Proteomes" id="UP001443914">
    <property type="component" value="Unassembled WGS sequence"/>
</dbReference>
<reference evidence="3 4" key="1">
    <citation type="submission" date="2024-03" db="EMBL/GenBank/DDBJ databases">
        <title>WGS assembly of Saponaria officinalis var. Norfolk2.</title>
        <authorList>
            <person name="Jenkins J."/>
            <person name="Shu S."/>
            <person name="Grimwood J."/>
            <person name="Barry K."/>
            <person name="Goodstein D."/>
            <person name="Schmutz J."/>
            <person name="Leebens-Mack J."/>
            <person name="Osbourn A."/>
        </authorList>
    </citation>
    <scope>NUCLEOTIDE SEQUENCE [LARGE SCALE GENOMIC DNA]</scope>
    <source>
        <strain evidence="4">cv. Norfolk2</strain>
        <strain evidence="3">JIC</strain>
        <tissue evidence="3">Leaf</tissue>
    </source>
</reference>
<feature type="region of interest" description="Disordered" evidence="2">
    <location>
        <begin position="1157"/>
        <end position="1196"/>
    </location>
</feature>
<feature type="coiled-coil region" evidence="1">
    <location>
        <begin position="179"/>
        <end position="206"/>
    </location>
</feature>
<evidence type="ECO:0000256" key="2">
    <source>
        <dbReference type="SAM" id="MobiDB-lite"/>
    </source>
</evidence>
<accession>A0AAW1LMB3</accession>
<feature type="region of interest" description="Disordered" evidence="2">
    <location>
        <begin position="768"/>
        <end position="809"/>
    </location>
</feature>
<proteinExistence type="predicted"/>
<sequence length="1481" mass="163699">MKVTEAAQNPSNHFEEAARRNLTVKNATRKQYLESARGHYVSALNGRNPEKTGQSNICGIVGASAIAADHAFYQVAEAEEPTIPEQPEQLMTFVEKDVQMQSPKALYEGSEKQSLAVKMHFNSKLSRCTTAQFAGMVNRLGVIEKEMGRMDAPDLKPMTAVSSDFCNGEESLLKGITESSSLKKTVKSLKAELENLKREHAESNNNDVRAEPALKNRQVRLFHRKPENEGCLDSKAKCRDEYEVVQKNVTEVLNIKGRGLKRDQHNLKSYAEVEKRPRITLTIDEAKESMMCALDLSKTLPERMSTASVSTSESSARIMKFGDELESSSQQPDESNNLERGKMMEIKGRIESYKHEHGSDFSIRDYVFSARNKDISTNWPFSRRNLELCLEHGIKNVLPPFQPVYSLRDVSKKRYLAEKTVSSEESNLDERRSVMKKHQSRGTTIHRRWNQEFAEGYEDLTLFPSVGDKYLAFQTTAAVCQSEVGSVSTSNLPLSDAVSGEQEAAASAANKAKTSVPQIFDKKCGITRKLSFNSRRVTPEDITSACTIPSEAMVAKICPVCDSFSSSSNTTLNAHIDQCLSSNSSPNWGKNSKLTSPKIKPRKMRTMADIYKTALRCTLEDLDRRNGSNWAANRDIPSENTELQTEGSNHRVLSRHTVDKCDDGCVYIDSNGRKIRILSKFNDMPSSFPKPREDPKARKHSKKGKRCKLFSASRKRRLVKHLKYLRVTRQRKHFMSVKVKGHSAEACVAEEATCAGYEINMVNEPPLSFGKGPKVQEQKNHLASETSSKCTSSKKTSLAKKNDPEATAKIPRYDLRARNDSSAGLSIDRIRGHTVNRKSLLKNHSQSPKKPLSIRRSLKTSEFDSARHDQKSPGSYRGEILGSSPRSEIQGNRETFLEQPKECVRASMDSEAILVSSLEGEMKVQSDAIHSTGSRKMLHSCHANPFEEIRLCDSETGMPSPDLSYAGDCQSISKLKGSAIDNSSAGSREEETEAWSSDSGEQSGAKEVCNQDGLRDINRVSKRADGGQGKYHLTQSAETRHGNKDLNDPVSYASLAIRETDIKLNPCSDPELQKVVDVSAPLPKTMQCINEFQSPLSRDESQAYFPQPNLMEEQMFYRVVSSAAIPELKTGVASFSFGQESSLMDVDPILIPGPPGYDLPSFSDMGSEDLLRTSSSSTSSEQSFGDGHNVVNGDSSDSHLSATSTVFNLGVTDDHVYPGWLAASSSMDTLTVFSQSAAATTEKVVSAVNNLKEGPGTGQQCCCSRKEGIPWNAAINFSQSQVQGQRMASLMASPREPFTDSSLSKWPYALDDSVSFSTCQRIESENLVNFVENSHQNAVSLKISAEAAVHSHRTGEFDSSSSAPILRLMGKDLMVVSNEDDDASLVRAAQNVCMNRQVHTVTETSSKHGRICENLSSHSPVLMGPLPHDQDPRIFSMQCFDVGPSNMINTFGNPNYTSGDMYVNKHMQSSFSVLGAAPLQR</sequence>
<dbReference type="EMBL" id="JBDFQZ010000004">
    <property type="protein sequence ID" value="KAK9734971.1"/>
    <property type="molecule type" value="Genomic_DNA"/>
</dbReference>
<organism evidence="3 4">
    <name type="scientific">Saponaria officinalis</name>
    <name type="common">Common soapwort</name>
    <name type="synonym">Lychnis saponaria</name>
    <dbReference type="NCBI Taxonomy" id="3572"/>
    <lineage>
        <taxon>Eukaryota</taxon>
        <taxon>Viridiplantae</taxon>
        <taxon>Streptophyta</taxon>
        <taxon>Embryophyta</taxon>
        <taxon>Tracheophyta</taxon>
        <taxon>Spermatophyta</taxon>
        <taxon>Magnoliopsida</taxon>
        <taxon>eudicotyledons</taxon>
        <taxon>Gunneridae</taxon>
        <taxon>Pentapetalae</taxon>
        <taxon>Caryophyllales</taxon>
        <taxon>Caryophyllaceae</taxon>
        <taxon>Caryophylleae</taxon>
        <taxon>Saponaria</taxon>
    </lineage>
</organism>
<feature type="compositionally biased region" description="Low complexity" evidence="2">
    <location>
        <begin position="784"/>
        <end position="796"/>
    </location>
</feature>
<feature type="region of interest" description="Disordered" evidence="2">
    <location>
        <begin position="979"/>
        <end position="1047"/>
    </location>
</feature>
<dbReference type="EMBL" id="JBDFQZ010000004">
    <property type="protein sequence ID" value="KAK9734970.1"/>
    <property type="molecule type" value="Genomic_DNA"/>
</dbReference>
<dbReference type="Gene3D" id="3.30.160.60">
    <property type="entry name" value="Classic Zinc Finger"/>
    <property type="match status" value="1"/>
</dbReference>
<name>A0AAW1LMB3_SAPOF</name>
<evidence type="ECO:0000313" key="3">
    <source>
        <dbReference type="EMBL" id="KAK9734972.1"/>
    </source>
</evidence>
<dbReference type="PANTHER" id="PTHR35767:SF1">
    <property type="entry name" value="HAPLESS PROTEIN"/>
    <property type="match status" value="1"/>
</dbReference>
<gene>
    <name evidence="3" type="ORF">RND81_04G174700</name>
</gene>
<comment type="caution">
    <text evidence="3">The sequence shown here is derived from an EMBL/GenBank/DDBJ whole genome shotgun (WGS) entry which is preliminary data.</text>
</comment>
<dbReference type="PANTHER" id="PTHR35767">
    <property type="entry name" value="HAPLESS PROTEIN"/>
    <property type="match status" value="1"/>
</dbReference>
<dbReference type="EMBL" id="JBDFQZ010000004">
    <property type="protein sequence ID" value="KAK9734972.1"/>
    <property type="molecule type" value="Genomic_DNA"/>
</dbReference>
<feature type="compositionally biased region" description="Polar residues" evidence="2">
    <location>
        <begin position="884"/>
        <end position="893"/>
    </location>
</feature>
<feature type="compositionally biased region" description="Basic residues" evidence="2">
    <location>
        <begin position="697"/>
        <end position="706"/>
    </location>
</feature>
<feature type="compositionally biased region" description="Basic and acidic residues" evidence="2">
    <location>
        <begin position="800"/>
        <end position="809"/>
    </location>
</feature>
<feature type="compositionally biased region" description="Basic and acidic residues" evidence="2">
    <location>
        <begin position="859"/>
        <end position="871"/>
    </location>
</feature>
<keyword evidence="4" id="KW-1185">Reference proteome</keyword>